<evidence type="ECO:0000313" key="3">
    <source>
        <dbReference type="EMBL" id="GJJ74026.1"/>
    </source>
</evidence>
<dbReference type="AlphaFoldDB" id="A0A9P3HCH3"/>
<dbReference type="InterPro" id="IPR013094">
    <property type="entry name" value="AB_hydrolase_3"/>
</dbReference>
<dbReference type="InterPro" id="IPR029058">
    <property type="entry name" value="AB_hydrolase_fold"/>
</dbReference>
<dbReference type="SUPFAM" id="SSF53474">
    <property type="entry name" value="alpha/beta-Hydrolases"/>
    <property type="match status" value="1"/>
</dbReference>
<evidence type="ECO:0000256" key="1">
    <source>
        <dbReference type="ARBA" id="ARBA00022801"/>
    </source>
</evidence>
<dbReference type="Proteomes" id="UP000827284">
    <property type="component" value="Unassembled WGS sequence"/>
</dbReference>
<gene>
    <name evidence="3" type="ORF">EMPS_06384</name>
</gene>
<reference evidence="3" key="1">
    <citation type="submission" date="2021-11" db="EMBL/GenBank/DDBJ databases">
        <authorList>
            <person name="Herlambang A."/>
            <person name="Guo Y."/>
            <person name="Takashima Y."/>
            <person name="Nishizawa T."/>
        </authorList>
    </citation>
    <scope>NUCLEOTIDE SEQUENCE</scope>
    <source>
        <strain evidence="3">E1425</strain>
    </source>
</reference>
<keyword evidence="4" id="KW-1185">Reference proteome</keyword>
<keyword evidence="1" id="KW-0378">Hydrolase</keyword>
<dbReference type="EMBL" id="BQFW01000008">
    <property type="protein sequence ID" value="GJJ74026.1"/>
    <property type="molecule type" value="Genomic_DNA"/>
</dbReference>
<dbReference type="Pfam" id="PF07859">
    <property type="entry name" value="Abhydrolase_3"/>
    <property type="match status" value="1"/>
</dbReference>
<accession>A0A9P3HCH3</accession>
<dbReference type="PANTHER" id="PTHR48081:SF8">
    <property type="entry name" value="ALPHA_BETA HYDROLASE FOLD-3 DOMAIN-CONTAINING PROTEIN-RELATED"/>
    <property type="match status" value="1"/>
</dbReference>
<protein>
    <recommendedName>
        <fullName evidence="2">Alpha/beta hydrolase fold-3 domain-containing protein</fullName>
    </recommendedName>
</protein>
<organism evidence="3 4">
    <name type="scientific">Entomortierella parvispora</name>
    <dbReference type="NCBI Taxonomy" id="205924"/>
    <lineage>
        <taxon>Eukaryota</taxon>
        <taxon>Fungi</taxon>
        <taxon>Fungi incertae sedis</taxon>
        <taxon>Mucoromycota</taxon>
        <taxon>Mortierellomycotina</taxon>
        <taxon>Mortierellomycetes</taxon>
        <taxon>Mortierellales</taxon>
        <taxon>Mortierellaceae</taxon>
        <taxon>Entomortierella</taxon>
    </lineage>
</organism>
<comment type="caution">
    <text evidence="3">The sequence shown here is derived from an EMBL/GenBank/DDBJ whole genome shotgun (WGS) entry which is preliminary data.</text>
</comment>
<dbReference type="PANTHER" id="PTHR48081">
    <property type="entry name" value="AB HYDROLASE SUPERFAMILY PROTEIN C4A8.06C"/>
    <property type="match status" value="1"/>
</dbReference>
<evidence type="ECO:0000313" key="4">
    <source>
        <dbReference type="Proteomes" id="UP000827284"/>
    </source>
</evidence>
<sequence>MYLTGLSGVIKYSFKKAIGRAPKTLPYKNGAFVAFLNASIDRASLPLARQFTAKATQTVLARAGLGMEAELAKCATLVEEGKEGREGSIGWKGLWIPYQGGLPIKDPHQKDDSLGAKVDHGDENAFNPSEGSDLVILHAHGGGFIDGNASSKVPFWLQVMSKTYVTHGTKISVLSLEYSLAPEHPYPTSFYECLAAYKSLVVNHHVDPKRVVFCGESAGGSLMQTLVLKIRDEPQLGLSLPAGTVLTSPWLFTDPKRLEALSFDILTPPSVEFMMDCYSSGSGFSVAELIENPSVCPLKASTLAGLPPMLVYIGGAEIFRPSIEEFVKRVQAEGVECQVELKEDRCHCWFQNNLASTEEDRQQAIAALASFLNKVQASR</sequence>
<feature type="domain" description="Alpha/beta hydrolase fold-3" evidence="2">
    <location>
        <begin position="136"/>
        <end position="350"/>
    </location>
</feature>
<dbReference type="InterPro" id="IPR050300">
    <property type="entry name" value="GDXG_lipolytic_enzyme"/>
</dbReference>
<reference evidence="3" key="2">
    <citation type="journal article" date="2022" name="Microbiol. Resour. Announc.">
        <title>Whole-Genome Sequence of Entomortierella parvispora E1425, a Mucoromycotan Fungus Associated with Burkholderiaceae-Related Endosymbiotic Bacteria.</title>
        <authorList>
            <person name="Herlambang A."/>
            <person name="Guo Y."/>
            <person name="Takashima Y."/>
            <person name="Narisawa K."/>
            <person name="Ohta H."/>
            <person name="Nishizawa T."/>
        </authorList>
    </citation>
    <scope>NUCLEOTIDE SEQUENCE</scope>
    <source>
        <strain evidence="3">E1425</strain>
    </source>
</reference>
<name>A0A9P3HCH3_9FUNG</name>
<dbReference type="Gene3D" id="3.40.50.1820">
    <property type="entry name" value="alpha/beta hydrolase"/>
    <property type="match status" value="1"/>
</dbReference>
<dbReference type="GO" id="GO:0016787">
    <property type="term" value="F:hydrolase activity"/>
    <property type="evidence" value="ECO:0007669"/>
    <property type="project" value="UniProtKB-KW"/>
</dbReference>
<proteinExistence type="predicted"/>
<evidence type="ECO:0000259" key="2">
    <source>
        <dbReference type="Pfam" id="PF07859"/>
    </source>
</evidence>
<dbReference type="OrthoDB" id="408631at2759"/>